<evidence type="ECO:0000256" key="1">
    <source>
        <dbReference type="SAM" id="MobiDB-lite"/>
    </source>
</evidence>
<evidence type="ECO:0000313" key="3">
    <source>
        <dbReference type="Proteomes" id="UP000663836"/>
    </source>
</evidence>
<name>A0A820J062_9BILA</name>
<feature type="non-terminal residue" evidence="2">
    <location>
        <position position="164"/>
    </location>
</feature>
<proteinExistence type="predicted"/>
<dbReference type="AlphaFoldDB" id="A0A820J062"/>
<feature type="region of interest" description="Disordered" evidence="1">
    <location>
        <begin position="1"/>
        <end position="24"/>
    </location>
</feature>
<evidence type="ECO:0000313" key="2">
    <source>
        <dbReference type="EMBL" id="CAF4319263.1"/>
    </source>
</evidence>
<protein>
    <submittedName>
        <fullName evidence="2">Uncharacterized protein</fullName>
    </submittedName>
</protein>
<reference evidence="2" key="1">
    <citation type="submission" date="2021-02" db="EMBL/GenBank/DDBJ databases">
        <authorList>
            <person name="Nowell W R."/>
        </authorList>
    </citation>
    <scope>NUCLEOTIDE SEQUENCE</scope>
</reference>
<dbReference type="EMBL" id="CAJOBD010041092">
    <property type="protein sequence ID" value="CAF4319263.1"/>
    <property type="molecule type" value="Genomic_DNA"/>
</dbReference>
<gene>
    <name evidence="2" type="ORF">JBS370_LOCUS40962</name>
</gene>
<dbReference type="Proteomes" id="UP000663836">
    <property type="component" value="Unassembled WGS sequence"/>
</dbReference>
<sequence length="164" mass="17485">MTSLNPSKSTHLTSQSTNDLTSFVSPNGEVTDTLSTLSSFVTSSNDVSTIFTSTLSSTLENISISTESVLYPASENASTISHQLTTQSTTINDKYLTSIPMSSQNLETHTKETTMQTNSVFSTAVDNNQIFVTSITPTTTTQMKSSLLTSSDNVSNTPTITSTS</sequence>
<accession>A0A820J062</accession>
<comment type="caution">
    <text evidence="2">The sequence shown here is derived from an EMBL/GenBank/DDBJ whole genome shotgun (WGS) entry which is preliminary data.</text>
</comment>
<organism evidence="2 3">
    <name type="scientific">Rotaria sordida</name>
    <dbReference type="NCBI Taxonomy" id="392033"/>
    <lineage>
        <taxon>Eukaryota</taxon>
        <taxon>Metazoa</taxon>
        <taxon>Spiralia</taxon>
        <taxon>Gnathifera</taxon>
        <taxon>Rotifera</taxon>
        <taxon>Eurotatoria</taxon>
        <taxon>Bdelloidea</taxon>
        <taxon>Philodinida</taxon>
        <taxon>Philodinidae</taxon>
        <taxon>Rotaria</taxon>
    </lineage>
</organism>